<evidence type="ECO:0000313" key="3">
    <source>
        <dbReference type="Proteomes" id="UP000294535"/>
    </source>
</evidence>
<dbReference type="OrthoDB" id="822980at2"/>
<dbReference type="Proteomes" id="UP000294535">
    <property type="component" value="Unassembled WGS sequence"/>
</dbReference>
<gene>
    <name evidence="2" type="ORF">DFQ04_1043</name>
</gene>
<evidence type="ECO:0008006" key="4">
    <source>
        <dbReference type="Google" id="ProtNLM"/>
    </source>
</evidence>
<evidence type="ECO:0000313" key="2">
    <source>
        <dbReference type="EMBL" id="TDQ19224.1"/>
    </source>
</evidence>
<organism evidence="2 3">
    <name type="scientific">Algoriphagus boseongensis</name>
    <dbReference type="NCBI Taxonomy" id="1442587"/>
    <lineage>
        <taxon>Bacteria</taxon>
        <taxon>Pseudomonadati</taxon>
        <taxon>Bacteroidota</taxon>
        <taxon>Cytophagia</taxon>
        <taxon>Cytophagales</taxon>
        <taxon>Cyclobacteriaceae</taxon>
        <taxon>Algoriphagus</taxon>
    </lineage>
</organism>
<feature type="chain" id="PRO_5020312187" description="Lipoprotein" evidence="1">
    <location>
        <begin position="24"/>
        <end position="220"/>
    </location>
</feature>
<comment type="caution">
    <text evidence="2">The sequence shown here is derived from an EMBL/GenBank/DDBJ whole genome shotgun (WGS) entry which is preliminary data.</text>
</comment>
<accession>A0A4R6TCQ1</accession>
<feature type="signal peptide" evidence="1">
    <location>
        <begin position="1"/>
        <end position="23"/>
    </location>
</feature>
<proteinExistence type="predicted"/>
<keyword evidence="3" id="KW-1185">Reference proteome</keyword>
<protein>
    <recommendedName>
        <fullName evidence="4">Lipoprotein</fullName>
    </recommendedName>
</protein>
<evidence type="ECO:0000256" key="1">
    <source>
        <dbReference type="SAM" id="SignalP"/>
    </source>
</evidence>
<dbReference type="EMBL" id="SNYF01000005">
    <property type="protein sequence ID" value="TDQ19224.1"/>
    <property type="molecule type" value="Genomic_DNA"/>
</dbReference>
<name>A0A4R6TCQ1_9BACT</name>
<dbReference type="AlphaFoldDB" id="A0A4R6TCQ1"/>
<sequence length="220" mass="23349">MKKSYLKWSILGLSMVLILNSCVQEETSPVAVEEKAVVESINELVAGSENFRKAPNGVVYQEKFSNQSIAGSNGIPPYAFPGFGMGNATYLGKSYSFFNQYATGEPDENGVVYTIAAPVTEFFAPQLTALGLDVAGINSNPKLVSTLTTDGKGNTIYFNNILNKAQFDLEGNISFEAQIEIVGGTGIFVDATGTGTVFGNVSGANGQGTTLVKAQIQFNK</sequence>
<dbReference type="RefSeq" id="WP_133553333.1">
    <property type="nucleotide sequence ID" value="NZ_SNYF01000005.1"/>
</dbReference>
<keyword evidence="1" id="KW-0732">Signal</keyword>
<reference evidence="2 3" key="1">
    <citation type="submission" date="2019-03" db="EMBL/GenBank/DDBJ databases">
        <title>Genomic Encyclopedia of Type Strains, Phase III (KMG-III): the genomes of soil and plant-associated and newly described type strains.</title>
        <authorList>
            <person name="Whitman W."/>
        </authorList>
    </citation>
    <scope>NUCLEOTIDE SEQUENCE [LARGE SCALE GENOMIC DNA]</scope>
    <source>
        <strain evidence="2 3">CECT 8446</strain>
    </source>
</reference>